<dbReference type="Pfam" id="PF07638">
    <property type="entry name" value="Sigma70_ECF"/>
    <property type="match status" value="1"/>
</dbReference>
<keyword evidence="6" id="KW-1185">Reference proteome</keyword>
<sequence>MSEEKSHSRQNVTQLLQASRAGDQKAINDLMPLVYDEMKNIAHQKLRFERNGHTLDTTALVHEAYFKLINHEEVEWQSRAHFLGVAALAMKRILINYAEYKQAVKRGGDYSRVKMEEIRDPDSVHLPDSTAEQILALDEALERMKTFNERGSKVVEYHFFGGLTWDEISTIMGVAPITVRRAWNAARLWLNRELNQKNRGQLSL</sequence>
<dbReference type="EMBL" id="QGGB01000002">
    <property type="protein sequence ID" value="PWN07905.1"/>
    <property type="molecule type" value="Genomic_DNA"/>
</dbReference>
<organism evidence="5 6">
    <name type="scientific">Rhodohalobacter mucosus</name>
    <dbReference type="NCBI Taxonomy" id="2079485"/>
    <lineage>
        <taxon>Bacteria</taxon>
        <taxon>Pseudomonadati</taxon>
        <taxon>Balneolota</taxon>
        <taxon>Balneolia</taxon>
        <taxon>Balneolales</taxon>
        <taxon>Balneolaceae</taxon>
        <taxon>Rhodohalobacter</taxon>
    </lineage>
</organism>
<evidence type="ECO:0000256" key="3">
    <source>
        <dbReference type="ARBA" id="ARBA00023163"/>
    </source>
</evidence>
<evidence type="ECO:0000259" key="4">
    <source>
        <dbReference type="Pfam" id="PF07638"/>
    </source>
</evidence>
<keyword evidence="3" id="KW-0804">Transcription</keyword>
<feature type="domain" description="RNA polymerase sigma-70 ECF-like HTH" evidence="4">
    <location>
        <begin position="10"/>
        <end position="195"/>
    </location>
</feature>
<dbReference type="GO" id="GO:0006352">
    <property type="term" value="P:DNA-templated transcription initiation"/>
    <property type="evidence" value="ECO:0007669"/>
    <property type="project" value="InterPro"/>
</dbReference>
<dbReference type="Gene3D" id="1.10.10.10">
    <property type="entry name" value="Winged helix-like DNA-binding domain superfamily/Winged helix DNA-binding domain"/>
    <property type="match status" value="1"/>
</dbReference>
<evidence type="ECO:0000256" key="1">
    <source>
        <dbReference type="ARBA" id="ARBA00023015"/>
    </source>
</evidence>
<reference evidence="5 6" key="1">
    <citation type="submission" date="2018-05" db="EMBL/GenBank/DDBJ databases">
        <title>Rhodohalobacter halophilus gen. nov., sp. nov., a moderately halophilic member of the family Balneolaceae.</title>
        <authorList>
            <person name="Liu Z.-W."/>
        </authorList>
    </citation>
    <scope>NUCLEOTIDE SEQUENCE [LARGE SCALE GENOMIC DNA]</scope>
    <source>
        <strain evidence="5 6">8A47</strain>
    </source>
</reference>
<dbReference type="AlphaFoldDB" id="A0A316TXA7"/>
<dbReference type="InterPro" id="IPR014284">
    <property type="entry name" value="RNA_pol_sigma-70_dom"/>
</dbReference>
<evidence type="ECO:0000256" key="2">
    <source>
        <dbReference type="ARBA" id="ARBA00023082"/>
    </source>
</evidence>
<evidence type="ECO:0000313" key="5">
    <source>
        <dbReference type="EMBL" id="PWN07905.1"/>
    </source>
</evidence>
<comment type="caution">
    <text evidence="5">The sequence shown here is derived from an EMBL/GenBank/DDBJ whole genome shotgun (WGS) entry which is preliminary data.</text>
</comment>
<dbReference type="NCBIfam" id="TIGR02999">
    <property type="entry name" value="Sig-70_X6"/>
    <property type="match status" value="1"/>
</dbReference>
<dbReference type="InterPro" id="IPR039425">
    <property type="entry name" value="RNA_pol_sigma-70-like"/>
</dbReference>
<proteinExistence type="predicted"/>
<dbReference type="OrthoDB" id="128473at2"/>
<keyword evidence="2" id="KW-0731">Sigma factor</keyword>
<dbReference type="RefSeq" id="WP_109644501.1">
    <property type="nucleotide sequence ID" value="NZ_QGGB01000002.1"/>
</dbReference>
<dbReference type="InterPro" id="IPR013324">
    <property type="entry name" value="RNA_pol_sigma_r3/r4-like"/>
</dbReference>
<dbReference type="SUPFAM" id="SSF88659">
    <property type="entry name" value="Sigma3 and sigma4 domains of RNA polymerase sigma factors"/>
    <property type="match status" value="1"/>
</dbReference>
<dbReference type="NCBIfam" id="TIGR02937">
    <property type="entry name" value="sigma70-ECF"/>
    <property type="match status" value="1"/>
</dbReference>
<dbReference type="InterPro" id="IPR011517">
    <property type="entry name" value="RNA_pol_sigma70_ECF-like"/>
</dbReference>
<gene>
    <name evidence="5" type="ORF">DDZ15_02530</name>
</gene>
<dbReference type="InterPro" id="IPR036388">
    <property type="entry name" value="WH-like_DNA-bd_sf"/>
</dbReference>
<evidence type="ECO:0000313" key="6">
    <source>
        <dbReference type="Proteomes" id="UP000245533"/>
    </source>
</evidence>
<dbReference type="Proteomes" id="UP000245533">
    <property type="component" value="Unassembled WGS sequence"/>
</dbReference>
<dbReference type="InterPro" id="IPR053812">
    <property type="entry name" value="HTH_Sigma70_ECF-like"/>
</dbReference>
<name>A0A316TXA7_9BACT</name>
<dbReference type="PANTHER" id="PTHR43133">
    <property type="entry name" value="RNA POLYMERASE ECF-TYPE SIGMA FACTO"/>
    <property type="match status" value="1"/>
</dbReference>
<protein>
    <submittedName>
        <fullName evidence="5">RNA polymerase subunit sigma-70</fullName>
    </submittedName>
</protein>
<keyword evidence="1" id="KW-0805">Transcription regulation</keyword>
<accession>A0A316TXA7</accession>
<dbReference type="GO" id="GO:0016987">
    <property type="term" value="F:sigma factor activity"/>
    <property type="evidence" value="ECO:0007669"/>
    <property type="project" value="UniProtKB-KW"/>
</dbReference>
<dbReference type="PANTHER" id="PTHR43133:SF39">
    <property type="entry name" value="SIMILAR TO RNA POLYMERASE SIGMA-E FACTOR"/>
    <property type="match status" value="1"/>
</dbReference>